<evidence type="ECO:0000313" key="2">
    <source>
        <dbReference type="Proteomes" id="UP000052068"/>
    </source>
</evidence>
<evidence type="ECO:0008006" key="3">
    <source>
        <dbReference type="Google" id="ProtNLM"/>
    </source>
</evidence>
<accession>A0ABR5CX31</accession>
<keyword evidence="2" id="KW-1185">Reference proteome</keyword>
<dbReference type="EMBL" id="JWJH01000003">
    <property type="protein sequence ID" value="KJF69264.1"/>
    <property type="molecule type" value="Genomic_DNA"/>
</dbReference>
<evidence type="ECO:0000313" key="1">
    <source>
        <dbReference type="EMBL" id="KJF69264.1"/>
    </source>
</evidence>
<comment type="caution">
    <text evidence="1">The sequence shown here is derived from an EMBL/GenBank/DDBJ whole genome shotgun (WGS) entry which is preliminary data.</text>
</comment>
<gene>
    <name evidence="1" type="ORF">RS75_04670</name>
</gene>
<proteinExistence type="predicted"/>
<protein>
    <recommendedName>
        <fullName evidence="3">SIR2-like domain-containing protein</fullName>
    </recommendedName>
</protein>
<organism evidence="1 2">
    <name type="scientific">Rhizobium nepotum 39/7</name>
    <dbReference type="NCBI Taxonomy" id="1368418"/>
    <lineage>
        <taxon>Bacteria</taxon>
        <taxon>Pseudomonadati</taxon>
        <taxon>Pseudomonadota</taxon>
        <taxon>Alphaproteobacteria</taxon>
        <taxon>Hyphomicrobiales</taxon>
        <taxon>Rhizobiaceae</taxon>
        <taxon>Rhizobium/Agrobacterium group</taxon>
        <taxon>Rhizobium</taxon>
    </lineage>
</organism>
<name>A0ABR5CX31_9HYPH</name>
<reference evidence="1 2" key="1">
    <citation type="submission" date="2015-03" db="EMBL/GenBank/DDBJ databases">
        <title>Draft Genome Sequences of Agrobacterium nepotum Strain 39/7T (= CFBP 7436T = LMG 26435T) and Agrobacterium sp. Strain KFB 330 (= CFBP 8308 = LMG 28674).</title>
        <authorList>
            <person name="Kuzmanovic N."/>
            <person name="Pulawska J."/>
            <person name="Obradovic A."/>
        </authorList>
    </citation>
    <scope>NUCLEOTIDE SEQUENCE [LARGE SCALE GENOMIC DNA]</scope>
    <source>
        <strain evidence="1 2">39/7</strain>
    </source>
</reference>
<dbReference type="Proteomes" id="UP000052068">
    <property type="component" value="Unassembled WGS sequence"/>
</dbReference>
<sequence length="345" mass="38658">MFKDNTVFVIGAGASAEFGLPVGSTLIQTIKSNCSFRLDEFGSRLAAGSRDVFQHYEKIFGRNDPAKVAQFNLHLEKSRQIAKGIDSAESIDEYIFRYASDPLVAEIGKLHIAHAISLAEKKSIISDDNNFPDNFSVGDETWIWTFAKALMNGVKADDVESVGQNISIICFNYDRCIEHYLEHALMRGFHELTLEDARKIVGQINIIHPYGWLGNLSAFPFGKADRFAAMAENLITWSETITDLEVIHKLRTVVRSARQLVFMGFGFAAQNMDLLNTQPTGVPNRNTLVYSTGLGIPREVEAALKEKIIALISSTWRPAAAEMIHFQHDAKCKKFFDIHRLNLVM</sequence>